<dbReference type="FunFam" id="2.40.50.990:FF:000002">
    <property type="entry name" value="mRNA export factor elf1"/>
    <property type="match status" value="1"/>
</dbReference>
<evidence type="ECO:0000256" key="5">
    <source>
        <dbReference type="ARBA" id="ARBA00022737"/>
    </source>
</evidence>
<dbReference type="PANTHER" id="PTHR19211:SF14">
    <property type="entry name" value="ATP-BINDING CASSETTE SUB-FAMILY F MEMBER 1"/>
    <property type="match status" value="1"/>
</dbReference>
<evidence type="ECO:0000256" key="12">
    <source>
        <dbReference type="SAM" id="MobiDB-lite"/>
    </source>
</evidence>
<dbReference type="Proteomes" id="UP000054248">
    <property type="component" value="Unassembled WGS sequence"/>
</dbReference>
<reference evidence="15 16" key="1">
    <citation type="submission" date="2014-04" db="EMBL/GenBank/DDBJ databases">
        <authorList>
            <consortium name="DOE Joint Genome Institute"/>
            <person name="Kuo A."/>
            <person name="Girlanda M."/>
            <person name="Perotto S."/>
            <person name="Kohler A."/>
            <person name="Nagy L.G."/>
            <person name="Floudas D."/>
            <person name="Copeland A."/>
            <person name="Barry K.W."/>
            <person name="Cichocki N."/>
            <person name="Veneault-Fourrey C."/>
            <person name="LaButti K."/>
            <person name="Lindquist E.A."/>
            <person name="Lipzen A."/>
            <person name="Lundell T."/>
            <person name="Morin E."/>
            <person name="Murat C."/>
            <person name="Sun H."/>
            <person name="Tunlid A."/>
            <person name="Henrissat B."/>
            <person name="Grigoriev I.V."/>
            <person name="Hibbett D.S."/>
            <person name="Martin F."/>
            <person name="Nordberg H.P."/>
            <person name="Cantor M.N."/>
            <person name="Hua S.X."/>
        </authorList>
    </citation>
    <scope>NUCLEOTIDE SEQUENCE [LARGE SCALE GENOMIC DNA]</scope>
    <source>
        <strain evidence="15 16">MUT 4182</strain>
    </source>
</reference>
<dbReference type="GO" id="GO:0006338">
    <property type="term" value="P:chromatin remodeling"/>
    <property type="evidence" value="ECO:0007669"/>
    <property type="project" value="UniProtKB-ARBA"/>
</dbReference>
<dbReference type="Gene3D" id="1.25.10.10">
    <property type="entry name" value="Leucine-rich Repeat Variant"/>
    <property type="match status" value="1"/>
</dbReference>
<organism evidence="15 16">
    <name type="scientific">Tulasnella calospora MUT 4182</name>
    <dbReference type="NCBI Taxonomy" id="1051891"/>
    <lineage>
        <taxon>Eukaryota</taxon>
        <taxon>Fungi</taxon>
        <taxon>Dikarya</taxon>
        <taxon>Basidiomycota</taxon>
        <taxon>Agaricomycotina</taxon>
        <taxon>Agaricomycetes</taxon>
        <taxon>Cantharellales</taxon>
        <taxon>Tulasnellaceae</taxon>
        <taxon>Tulasnella</taxon>
    </lineage>
</organism>
<evidence type="ECO:0000256" key="10">
    <source>
        <dbReference type="ARBA" id="ARBA00022884"/>
    </source>
</evidence>
<dbReference type="Gene3D" id="2.40.50.990">
    <property type="match status" value="1"/>
</dbReference>
<dbReference type="InterPro" id="IPR016024">
    <property type="entry name" value="ARM-type_fold"/>
</dbReference>
<dbReference type="InterPro" id="IPR003593">
    <property type="entry name" value="AAA+_ATPase"/>
</dbReference>
<evidence type="ECO:0000256" key="4">
    <source>
        <dbReference type="ARBA" id="ARBA00022490"/>
    </source>
</evidence>
<dbReference type="FunFam" id="3.40.50.300:FF:000193">
    <property type="entry name" value="Probable Elongation factor 3"/>
    <property type="match status" value="1"/>
</dbReference>
<proteinExistence type="inferred from homology"/>
<evidence type="ECO:0000313" key="15">
    <source>
        <dbReference type="EMBL" id="KIO27048.1"/>
    </source>
</evidence>
<keyword evidence="10" id="KW-0694">RNA-binding</keyword>
<evidence type="ECO:0000256" key="7">
    <source>
        <dbReference type="ARBA" id="ARBA00022768"/>
    </source>
</evidence>
<dbReference type="GO" id="GO:0016887">
    <property type="term" value="F:ATP hydrolysis activity"/>
    <property type="evidence" value="ECO:0007669"/>
    <property type="project" value="InterPro"/>
</dbReference>
<dbReference type="HOGENOM" id="CLU_002848_0_1_1"/>
<dbReference type="Gene3D" id="3.40.50.300">
    <property type="entry name" value="P-loop containing nucleotide triphosphate hydrolases"/>
    <property type="match status" value="2"/>
</dbReference>
<dbReference type="Pfam" id="PF24984">
    <property type="entry name" value="HEAT_EF3_GNC1"/>
    <property type="match status" value="1"/>
</dbReference>
<keyword evidence="5" id="KW-0677">Repeat</keyword>
<dbReference type="PROSITE" id="PS50013">
    <property type="entry name" value="CHROMO_2"/>
    <property type="match status" value="1"/>
</dbReference>
<comment type="catalytic activity">
    <reaction evidence="11">
        <text>ATP + H2O = ADP + phosphate + H(+)</text>
        <dbReference type="Rhea" id="RHEA:13065"/>
        <dbReference type="ChEBI" id="CHEBI:15377"/>
        <dbReference type="ChEBI" id="CHEBI:15378"/>
        <dbReference type="ChEBI" id="CHEBI:30616"/>
        <dbReference type="ChEBI" id="CHEBI:43474"/>
        <dbReference type="ChEBI" id="CHEBI:456216"/>
    </reaction>
</comment>
<dbReference type="GO" id="GO:0005524">
    <property type="term" value="F:ATP binding"/>
    <property type="evidence" value="ECO:0007669"/>
    <property type="project" value="UniProtKB-KW"/>
</dbReference>
<evidence type="ECO:0008006" key="17">
    <source>
        <dbReference type="Google" id="ProtNLM"/>
    </source>
</evidence>
<dbReference type="InterPro" id="IPR017871">
    <property type="entry name" value="ABC_transporter-like_CS"/>
</dbReference>
<dbReference type="InterPro" id="IPR011989">
    <property type="entry name" value="ARM-like"/>
</dbReference>
<dbReference type="SMART" id="SM00298">
    <property type="entry name" value="CHROMO"/>
    <property type="match status" value="1"/>
</dbReference>
<keyword evidence="16" id="KW-1185">Reference proteome</keyword>
<evidence type="ECO:0000256" key="8">
    <source>
        <dbReference type="ARBA" id="ARBA00022801"/>
    </source>
</evidence>
<dbReference type="InterPro" id="IPR003439">
    <property type="entry name" value="ABC_transporter-like_ATP-bd"/>
</dbReference>
<keyword evidence="4" id="KW-0963">Cytoplasm</keyword>
<dbReference type="InterPro" id="IPR027417">
    <property type="entry name" value="P-loop_NTPase"/>
</dbReference>
<dbReference type="PROSITE" id="PS50893">
    <property type="entry name" value="ABC_TRANSPORTER_2"/>
    <property type="match status" value="2"/>
</dbReference>
<evidence type="ECO:0000256" key="2">
    <source>
        <dbReference type="ARBA" id="ARBA00004815"/>
    </source>
</evidence>
<dbReference type="AlphaFoldDB" id="A0A0C3L047"/>
<evidence type="ECO:0000256" key="1">
    <source>
        <dbReference type="ARBA" id="ARBA00004496"/>
    </source>
</evidence>
<dbReference type="InterPro" id="IPR023780">
    <property type="entry name" value="Chromo_domain"/>
</dbReference>
<dbReference type="STRING" id="1051891.A0A0C3L047"/>
<dbReference type="InterPro" id="IPR016197">
    <property type="entry name" value="Chromo-like_dom_sf"/>
</dbReference>
<feature type="domain" description="Chromo" evidence="13">
    <location>
        <begin position="823"/>
        <end position="884"/>
    </location>
</feature>
<dbReference type="InterPro" id="IPR000953">
    <property type="entry name" value="Chromo/chromo_shadow_dom"/>
</dbReference>
<dbReference type="PROSITE" id="PS00211">
    <property type="entry name" value="ABC_TRANSPORTER_1"/>
    <property type="match status" value="2"/>
</dbReference>
<keyword evidence="8" id="KW-0378">Hydrolase</keyword>
<accession>A0A0C3L047</accession>
<evidence type="ECO:0000259" key="14">
    <source>
        <dbReference type="PROSITE" id="PS50893"/>
    </source>
</evidence>
<evidence type="ECO:0000259" key="13">
    <source>
        <dbReference type="PROSITE" id="PS50013"/>
    </source>
</evidence>
<keyword evidence="9" id="KW-0067">ATP-binding</keyword>
<feature type="domain" description="ABC transporter" evidence="14">
    <location>
        <begin position="695"/>
        <end position="1010"/>
    </location>
</feature>
<comment type="subcellular location">
    <subcellularLocation>
        <location evidence="1">Cytoplasm</location>
    </subcellularLocation>
</comment>
<dbReference type="GO" id="GO:0003746">
    <property type="term" value="F:translation elongation factor activity"/>
    <property type="evidence" value="ECO:0007669"/>
    <property type="project" value="UniProtKB-KW"/>
</dbReference>
<evidence type="ECO:0000313" key="16">
    <source>
        <dbReference type="Proteomes" id="UP000054248"/>
    </source>
</evidence>
<comment type="similarity">
    <text evidence="3">Belongs to the ABC transporter superfamily. ABCF family. EF3 subfamily.</text>
</comment>
<feature type="domain" description="ABC transporter" evidence="14">
    <location>
        <begin position="454"/>
        <end position="669"/>
    </location>
</feature>
<evidence type="ECO:0000256" key="9">
    <source>
        <dbReference type="ARBA" id="ARBA00022840"/>
    </source>
</evidence>
<dbReference type="Pfam" id="PF24987">
    <property type="entry name" value="HEAT_EF3_N"/>
    <property type="match status" value="1"/>
</dbReference>
<sequence>MPPKSGTSNPLASLTKKLGTSPNAFNAKLAADNLARGVAKQGLASLVDGGVLKALSNYATSNKPGERMAAAVGFNSLVTVLGPAVLPPLLPTLPTLIDMYGDGDNTVANSAKKAVEAITSLVPVEAIPQLAISLITELRAIGKWQAKIGCLKELARLVDLKGQEGKDELAAILASLLPDVEHAMHDTKKEVSAEAIATATSLCSTLPNPDLLPHVSILIESMKAPTSVPQTIKSLSNTTFVTEVTPPSLAVLIPLLQRGLNDRSMEVQRRTVIIAENVCKLVRDPVVAAQYLKPLVEGVEKIRTGASFPEVRAFAQSAYDTLMKAGAGTEVTVAPRDLDTEAKAVELLLLPLLPSGLVIPSPNDPAAPGTPFHPLFAKTLDFSTRLVAELVHRNAFTGDDHPKWVRCLGVFVSGWSEGGSAKSQSFAEEARKHFLAIELAKNSPDAAQDGSEDVLVDTIFSLAYGALLLLSHTRLRLARGRRYGICASNGSGKSTLLRAIRDGKVENFPPQDEVRAVMVEHALQGEDRSLSIIDFIAVDKQLEGVSRAAIRDQLLAVGFDDDRQAQTVGSLSGGWKMKLELARAMLYKADMLLLDEPTNHLDVTSVKWLEDWLLAQKNVTCLIVSHDSGFLDNVTTDIIHYESKKLVYYPGSLRAFVEKVPSAKSYYTLAATSIRFSFPPPGSLMGVRSNTRAILKIKDCTYTYPGGDKPSLIGVSCALSLSSRVGIVGPNGAGKSTLIKVLTASVPQEGTVYKHPSLRVGYVAQHATHHIEQHLEKTPIGYIQWRFQAGHDKEILEKITRVLTAEEKELLEKDWVGRTGEKRKIEVIIGRQKLKKSYQYEIKWRGLDHKFNTWIPREELLERGFTKLVQQFDDLESSREGAGSRETTLNAVRKHLEEVGLDGDIAQYNEMSGLSGGQKMKVVIAAALWNNPQVVVLDEVTNFLDREAVGGVAVAIREWAGAVCIISHNMEFVNALCPEIWNVENGRLVQQGKSAVVEDAFLDAKEAKSKPASRLASRRASPAITPVVSNAGTPAGSGDEGTPEGASTPAKGVGLPKKKKLTRNQLKAKEERRRQRKLQWLITGGPKPDSDSDPDPV</sequence>
<reference evidence="16" key="2">
    <citation type="submission" date="2015-01" db="EMBL/GenBank/DDBJ databases">
        <title>Evolutionary Origins and Diversification of the Mycorrhizal Mutualists.</title>
        <authorList>
            <consortium name="DOE Joint Genome Institute"/>
            <consortium name="Mycorrhizal Genomics Consortium"/>
            <person name="Kohler A."/>
            <person name="Kuo A."/>
            <person name="Nagy L.G."/>
            <person name="Floudas D."/>
            <person name="Copeland A."/>
            <person name="Barry K.W."/>
            <person name="Cichocki N."/>
            <person name="Veneault-Fourrey C."/>
            <person name="LaButti K."/>
            <person name="Lindquist E.A."/>
            <person name="Lipzen A."/>
            <person name="Lundell T."/>
            <person name="Morin E."/>
            <person name="Murat C."/>
            <person name="Riley R."/>
            <person name="Ohm R."/>
            <person name="Sun H."/>
            <person name="Tunlid A."/>
            <person name="Henrissat B."/>
            <person name="Grigoriev I.V."/>
            <person name="Hibbett D.S."/>
            <person name="Martin F."/>
        </authorList>
    </citation>
    <scope>NUCLEOTIDE SEQUENCE [LARGE SCALE GENOMIC DNA]</scope>
    <source>
        <strain evidence="16">MUT 4182</strain>
    </source>
</reference>
<keyword evidence="7" id="KW-0648">Protein biosynthesis</keyword>
<dbReference type="InterPro" id="IPR050611">
    <property type="entry name" value="ABCF"/>
</dbReference>
<dbReference type="SUPFAM" id="SSF52540">
    <property type="entry name" value="P-loop containing nucleoside triphosphate hydrolases"/>
    <property type="match status" value="2"/>
</dbReference>
<dbReference type="SUPFAM" id="SSF54160">
    <property type="entry name" value="Chromo domain-like"/>
    <property type="match status" value="1"/>
</dbReference>
<feature type="region of interest" description="Disordered" evidence="12">
    <location>
        <begin position="1008"/>
        <end position="1097"/>
    </location>
</feature>
<evidence type="ECO:0000256" key="11">
    <source>
        <dbReference type="ARBA" id="ARBA00049360"/>
    </source>
</evidence>
<dbReference type="OrthoDB" id="2110130at2759"/>
<dbReference type="Pfam" id="PF00385">
    <property type="entry name" value="Chromo"/>
    <property type="match status" value="1"/>
</dbReference>
<dbReference type="PANTHER" id="PTHR19211">
    <property type="entry name" value="ATP-BINDING TRANSPORT PROTEIN-RELATED"/>
    <property type="match status" value="1"/>
</dbReference>
<dbReference type="InterPro" id="IPR047038">
    <property type="entry name" value="eEF3_chromodomain-like_sf"/>
</dbReference>
<dbReference type="CDD" id="cd18626">
    <property type="entry name" value="CD_eEF3"/>
    <property type="match status" value="1"/>
</dbReference>
<evidence type="ECO:0000256" key="6">
    <source>
        <dbReference type="ARBA" id="ARBA00022741"/>
    </source>
</evidence>
<comment type="pathway">
    <text evidence="2">Protein biosynthesis; polypeptide chain elongation.</text>
</comment>
<dbReference type="SUPFAM" id="SSF48371">
    <property type="entry name" value="ARM repeat"/>
    <property type="match status" value="1"/>
</dbReference>
<feature type="compositionally biased region" description="Low complexity" evidence="12">
    <location>
        <begin position="1010"/>
        <end position="1023"/>
    </location>
</feature>
<dbReference type="GO" id="GO:0003723">
    <property type="term" value="F:RNA binding"/>
    <property type="evidence" value="ECO:0007669"/>
    <property type="project" value="UniProtKB-KW"/>
</dbReference>
<dbReference type="GO" id="GO:0005737">
    <property type="term" value="C:cytoplasm"/>
    <property type="evidence" value="ECO:0007669"/>
    <property type="project" value="UniProtKB-SubCell"/>
</dbReference>
<evidence type="ECO:0000256" key="3">
    <source>
        <dbReference type="ARBA" id="ARBA00011054"/>
    </source>
</evidence>
<name>A0A0C3L047_9AGAM</name>
<gene>
    <name evidence="15" type="ORF">M407DRAFT_73779</name>
</gene>
<keyword evidence="6" id="KW-0547">Nucleotide-binding</keyword>
<protein>
    <recommendedName>
        <fullName evidence="17">Chromo domain-containing protein</fullName>
    </recommendedName>
</protein>
<dbReference type="SMART" id="SM00382">
    <property type="entry name" value="AAA"/>
    <property type="match status" value="2"/>
</dbReference>
<dbReference type="Pfam" id="PF00005">
    <property type="entry name" value="ABC_tran"/>
    <property type="match status" value="2"/>
</dbReference>
<dbReference type="EMBL" id="KN823015">
    <property type="protein sequence ID" value="KIO27048.1"/>
    <property type="molecule type" value="Genomic_DNA"/>
</dbReference>
<keyword evidence="7" id="KW-0251">Elongation factor</keyword>
<dbReference type="InterPro" id="IPR015688">
    <property type="entry name" value="eEF3_ABC2_chromodomain-like"/>
</dbReference>
<dbReference type="CDD" id="cd03221">
    <property type="entry name" value="ABCF_EF-3"/>
    <property type="match status" value="1"/>
</dbReference>